<sequence length="249" mass="27374">MFRRSITPIIAVVMMLMMTVMAAGAVFTWYQQFQQQQLQKVTKSAAALAKNIAFAVNEARWNNKYGESKEFDTNGDNTNDLKVTYVTFQFTITNSGDDMDLNSKNPLAFAALSELTTGTPIVQSSPGVLVVDKTNSLNVYPTNLNFANNKVDLTTPSNEQVTIVDVGNNALTNPLVCYRVVTTELNHPINIVASGETARFNCMAVIKVETSTDGTTWNAVDYSPKGYDATKDYNIEVHYGAVTQVAQIQ</sequence>
<reference evidence="2 3" key="1">
    <citation type="journal article" date="2003" name="Proc. Natl. Acad. Sci. U.S.A.">
        <title>The genome of Nanoarchaeum equitans: insights into early archaeal evolution and derived parasitism.</title>
        <authorList>
            <person name="Waters E."/>
            <person name="Hohn M.J."/>
            <person name="Ahel I."/>
            <person name="Graham D.E."/>
            <person name="Adams M.D."/>
            <person name="Barnstead M."/>
            <person name="Beeson K.Y."/>
            <person name="Bibbs L."/>
            <person name="Bolanos R."/>
            <person name="Keller M."/>
            <person name="Kretz K."/>
            <person name="Lin X."/>
            <person name="Mathur E."/>
            <person name="Ni J."/>
            <person name="Podar M."/>
            <person name="Richardson T."/>
            <person name="Sutton G.G."/>
            <person name="Simon M."/>
            <person name="Soll D."/>
            <person name="Stetter K.O."/>
            <person name="Short J.M."/>
            <person name="Noordewier M."/>
        </authorList>
    </citation>
    <scope>NUCLEOTIDE SEQUENCE [LARGE SCALE GENOMIC DNA]</scope>
    <source>
        <strain evidence="2 3">Kin4-M</strain>
    </source>
</reference>
<name>Q74M70_NANEQ</name>
<dbReference type="Proteomes" id="UP000000578">
    <property type="component" value="Chromosome"/>
</dbReference>
<evidence type="ECO:0000313" key="2">
    <source>
        <dbReference type="EMBL" id="AAR39288.1"/>
    </source>
</evidence>
<keyword evidence="1" id="KW-0472">Membrane</keyword>
<protein>
    <submittedName>
        <fullName evidence="2">NEQ444</fullName>
    </submittedName>
</protein>
<dbReference type="HOGENOM" id="CLU_1113887_0_0_2"/>
<keyword evidence="1" id="KW-1133">Transmembrane helix</keyword>
<dbReference type="KEGG" id="neq:NEQ444"/>
<proteinExistence type="predicted"/>
<dbReference type="BioCyc" id="NEQU228908:GJB6-470-MONOMER"/>
<keyword evidence="1" id="KW-0812">Transmembrane</keyword>
<dbReference type="STRING" id="228908.NEQ444"/>
<evidence type="ECO:0000256" key="1">
    <source>
        <dbReference type="SAM" id="Phobius"/>
    </source>
</evidence>
<gene>
    <name evidence="2" type="ordered locus">NEQ444</name>
</gene>
<feature type="transmembrane region" description="Helical" evidence="1">
    <location>
        <begin position="6"/>
        <end position="30"/>
    </location>
</feature>
<dbReference type="EnsemblBacteria" id="AAR39288">
    <property type="protein sequence ID" value="AAR39288"/>
    <property type="gene ID" value="NEQ444"/>
</dbReference>
<dbReference type="AlphaFoldDB" id="Q74M70"/>
<keyword evidence="3" id="KW-1185">Reference proteome</keyword>
<dbReference type="EMBL" id="AE017199">
    <property type="protein sequence ID" value="AAR39288.1"/>
    <property type="molecule type" value="Genomic_DNA"/>
</dbReference>
<dbReference type="InterPro" id="IPR013373">
    <property type="entry name" value="Flagellin/pilin_N_arc"/>
</dbReference>
<organism evidence="2 3">
    <name type="scientific">Nanoarchaeum equitans (strain Kin4-M)</name>
    <dbReference type="NCBI Taxonomy" id="228908"/>
    <lineage>
        <taxon>Archaea</taxon>
        <taxon>Nanobdellota</taxon>
        <taxon>Candidatus Nanoarchaeia</taxon>
        <taxon>Nanoarchaeales</taxon>
        <taxon>Nanoarchaeaceae</taxon>
        <taxon>Nanoarchaeum</taxon>
    </lineage>
</organism>
<evidence type="ECO:0000313" key="3">
    <source>
        <dbReference type="Proteomes" id="UP000000578"/>
    </source>
</evidence>
<dbReference type="NCBIfam" id="TIGR02537">
    <property type="entry name" value="arch_flag_Nterm"/>
    <property type="match status" value="1"/>
</dbReference>
<accession>Q74M70</accession>